<feature type="region of interest" description="Disordered" evidence="7">
    <location>
        <begin position="640"/>
        <end position="660"/>
    </location>
</feature>
<dbReference type="SUPFAM" id="SSF50156">
    <property type="entry name" value="PDZ domain-like"/>
    <property type="match status" value="1"/>
</dbReference>
<dbReference type="Gene3D" id="2.30.42.10">
    <property type="match status" value="1"/>
</dbReference>
<dbReference type="Pfam" id="PF14685">
    <property type="entry name" value="PDZ_Tricorn"/>
    <property type="match status" value="1"/>
</dbReference>
<name>E6PEL4_9ZZZZ</name>
<comment type="similarity">
    <text evidence="2">Belongs to the peptidase S41B family.</text>
</comment>
<evidence type="ECO:0000313" key="9">
    <source>
        <dbReference type="EMBL" id="CBH74899.1"/>
    </source>
</evidence>
<comment type="subcellular location">
    <subcellularLocation>
        <location evidence="1">Cytoplasm</location>
    </subcellularLocation>
</comment>
<organism evidence="9">
    <name type="scientific">mine drainage metagenome</name>
    <dbReference type="NCBI Taxonomy" id="410659"/>
    <lineage>
        <taxon>unclassified sequences</taxon>
        <taxon>metagenomes</taxon>
        <taxon>ecological metagenomes</taxon>
    </lineage>
</organism>
<dbReference type="Gene3D" id="2.130.10.10">
    <property type="entry name" value="YVTN repeat-like/Quinoprotein amine dehydrogenase"/>
    <property type="match status" value="1"/>
</dbReference>
<dbReference type="InterPro" id="IPR029045">
    <property type="entry name" value="ClpP/crotonase-like_dom_sf"/>
</dbReference>
<evidence type="ECO:0000256" key="5">
    <source>
        <dbReference type="ARBA" id="ARBA00022801"/>
    </source>
</evidence>
<evidence type="ECO:0000256" key="7">
    <source>
        <dbReference type="SAM" id="MobiDB-lite"/>
    </source>
</evidence>
<dbReference type="Gene3D" id="3.90.226.10">
    <property type="entry name" value="2-enoyl-CoA Hydratase, Chain A, domain 1"/>
    <property type="match status" value="1"/>
</dbReference>
<feature type="compositionally biased region" description="Basic and acidic residues" evidence="7">
    <location>
        <begin position="524"/>
        <end position="537"/>
    </location>
</feature>
<keyword evidence="3" id="KW-0963">Cytoplasm</keyword>
<evidence type="ECO:0000256" key="3">
    <source>
        <dbReference type="ARBA" id="ARBA00022490"/>
    </source>
</evidence>
<dbReference type="SUPFAM" id="SSF69304">
    <property type="entry name" value="Tricorn protease N-terminal domain"/>
    <property type="match status" value="1"/>
</dbReference>
<dbReference type="GO" id="GO:0006508">
    <property type="term" value="P:proteolysis"/>
    <property type="evidence" value="ECO:0007669"/>
    <property type="project" value="UniProtKB-KW"/>
</dbReference>
<dbReference type="InterPro" id="IPR028204">
    <property type="entry name" value="Tricorn_C1"/>
</dbReference>
<dbReference type="Pfam" id="PF26550">
    <property type="entry name" value="Tricorn_2nd"/>
    <property type="match status" value="1"/>
</dbReference>
<reference evidence="9" key="1">
    <citation type="submission" date="2009-10" db="EMBL/GenBank/DDBJ databases">
        <title>Diversity of trophic interactions inside an arsenic-rich microbial ecosystem.</title>
        <authorList>
            <person name="Bertin P.N."/>
            <person name="Heinrich-Salmeron A."/>
            <person name="Pelletier E."/>
            <person name="Goulhen-Chollet F."/>
            <person name="Arsene-Ploetze F."/>
            <person name="Gallien S."/>
            <person name="Calteau A."/>
            <person name="Vallenet D."/>
            <person name="Casiot C."/>
            <person name="Chane-Woon-Ming B."/>
            <person name="Giloteaux L."/>
            <person name="Barakat M."/>
            <person name="Bonnefoy V."/>
            <person name="Bruneel O."/>
            <person name="Chandler M."/>
            <person name="Cleiss J."/>
            <person name="Duran R."/>
            <person name="Elbaz-Poulichet F."/>
            <person name="Fonknechten N."/>
            <person name="Lauga B."/>
            <person name="Mornico D."/>
            <person name="Ortet P."/>
            <person name="Schaeffer C."/>
            <person name="Siguier P."/>
            <person name="Alexander Thil Smith A."/>
            <person name="Van Dorsselaer A."/>
            <person name="Weissenbach J."/>
            <person name="Medigue C."/>
            <person name="Le Paslier D."/>
        </authorList>
    </citation>
    <scope>NUCLEOTIDE SEQUENCE</scope>
</reference>
<dbReference type="PIRSF" id="PIRSF036421">
    <property type="entry name" value="Tricorn_protease"/>
    <property type="match status" value="1"/>
</dbReference>
<dbReference type="PANTHER" id="PTHR43253:SF1">
    <property type="entry name" value="TRICORN PROTEASE HOMOLOG 2-RELATED"/>
    <property type="match status" value="1"/>
</dbReference>
<comment type="caution">
    <text evidence="9">The sequence shown here is derived from an EMBL/GenBank/DDBJ whole genome shotgun (WGS) entry which is preliminary data.</text>
</comment>
<dbReference type="PANTHER" id="PTHR43253">
    <property type="entry name" value="TRICORN PROTEASE HOMOLOG 2-RELATED"/>
    <property type="match status" value="1"/>
</dbReference>
<keyword evidence="5" id="KW-0378">Hydrolase</keyword>
<evidence type="ECO:0000256" key="4">
    <source>
        <dbReference type="ARBA" id="ARBA00022670"/>
    </source>
</evidence>
<dbReference type="InterPro" id="IPR012393">
    <property type="entry name" value="Tricorn_protease"/>
</dbReference>
<keyword evidence="4" id="KW-0645">Protease</keyword>
<dbReference type="EMBL" id="CABL01000005">
    <property type="protein sequence ID" value="CBH74899.1"/>
    <property type="molecule type" value="Genomic_DNA"/>
</dbReference>
<dbReference type="Gene3D" id="2.120.10.60">
    <property type="entry name" value="Tricorn protease N-terminal domain"/>
    <property type="match status" value="1"/>
</dbReference>
<dbReference type="SUPFAM" id="SSF82171">
    <property type="entry name" value="DPP6 N-terminal domain-like"/>
    <property type="match status" value="1"/>
</dbReference>
<dbReference type="Pfam" id="PF03572">
    <property type="entry name" value="Peptidase_S41"/>
    <property type="match status" value="1"/>
</dbReference>
<dbReference type="Pfam" id="PF14684">
    <property type="entry name" value="Tricorn_C1"/>
    <property type="match status" value="1"/>
</dbReference>
<evidence type="ECO:0000256" key="2">
    <source>
        <dbReference type="ARBA" id="ARBA00008524"/>
    </source>
</evidence>
<dbReference type="InterPro" id="IPR005151">
    <property type="entry name" value="Tail-specific_protease"/>
</dbReference>
<feature type="domain" description="Tail specific protease" evidence="8">
    <location>
        <begin position="838"/>
        <end position="1028"/>
    </location>
</feature>
<evidence type="ECO:0000256" key="1">
    <source>
        <dbReference type="ARBA" id="ARBA00004496"/>
    </source>
</evidence>
<dbReference type="SUPFAM" id="SSF52096">
    <property type="entry name" value="ClpP/crotonase"/>
    <property type="match status" value="1"/>
</dbReference>
<sequence length="1074" mass="119769">MSQGYYRYPSIAGDLLVFVCEDDLWSVDVGGGAARRLTTGFGSATFPRLSPDARSIAFISNDDGNPELYVMPAEGGAPKRLSFLGATLASISGWSHDGSEIFFSANPSAWYEREMRAFAISAAGGSPRELGLGHVRALSRDANGRTALGRNADDPARWKRYRGGTAGEIWVDIAGSGDFERLPLPDGNPVWPMWIGERIYLLTDHEGIGKIYSCAPDGSDLRAESNESEYYARFPSTDGRRIVYGAGGRIALFDIAERTTRTIEIATHSSAPQTVRRFDDASEMLEDFESSPAGTHLAFVSRGQAFSMPLFEGPVVRYGEGSRSRIRLVRWMRDGKHLVGVTDRKGYEQIARWSAGENGEPKVLTVGDIGRPIELELSPNGETLAFSNHRHELCILDLAENSIRTLDRSPGRPISGIAYSPDGRFIAYSWSPNSNSSILRVVKVKSGKIHDVTTALRVDRSPQWDPDGKYLYCIASRDFRPLYDALQFDLGFPQAERPYAITLRTDVPSPFVPKPKPLHRDHHDHHDDEREKKDEKPADIEIDFDGITGRMLAFPVDEGNYGDLLAVKGRALFTRYPVRGIAPQGGDDDEHGGGALLSYDFEQQRCATLARDVDEMRLGPDGRTLLYSTGTRLRAIDALGDLPEDEDDGKPPAEPGRKSGFIDCDRASVEVLPQDEWAQMYREAWRLQTEQFWVADLSDVDWDRVFDRYKAVLPRVRTRSELSDLIWEMHGELGTSHAYEMGGDLRIPPQYRRGFLGADYRWDGERNGYRIERIYRGDSWDRSADSPLAEPGLEVREGDYLLSIAGARLSAEIAPERLLVNTAGSEIALGIANKRGDERTIVVKTLASEASLRYRAWVERNRRYVAEKTGGAVGYLHVPDMGPWGFAEFHRGYLSEFDKRGLIVDIRYNRGGHVSPLLIEKLNRKRIGFDVSRYGPVEPYPPESVGGPIVGITNQFAGSDGDIFSHAFKLYGLGPLVGKRTWGGVIGINPYHHLVDGTVTTQPEYSFWFVDVGWKVENYGTDPDVDVDIAPQDYHNDRDPQLDRALELMDRSLAAHVEVRPDLAARPSLRLPEC</sequence>
<dbReference type="SMART" id="SM00245">
    <property type="entry name" value="TSPc"/>
    <property type="match status" value="1"/>
</dbReference>
<dbReference type="InterPro" id="IPR036034">
    <property type="entry name" value="PDZ_sf"/>
</dbReference>
<feature type="region of interest" description="Disordered" evidence="7">
    <location>
        <begin position="510"/>
        <end position="537"/>
    </location>
</feature>
<evidence type="ECO:0000259" key="8">
    <source>
        <dbReference type="SMART" id="SM00245"/>
    </source>
</evidence>
<dbReference type="AlphaFoldDB" id="E6PEL4"/>
<dbReference type="Gene3D" id="3.30.750.44">
    <property type="match status" value="1"/>
</dbReference>
<dbReference type="InterPro" id="IPR029414">
    <property type="entry name" value="Tricorn_PDZ"/>
</dbReference>
<proteinExistence type="inferred from homology"/>
<dbReference type="GO" id="GO:0005737">
    <property type="term" value="C:cytoplasm"/>
    <property type="evidence" value="ECO:0007669"/>
    <property type="project" value="UniProtKB-SubCell"/>
</dbReference>
<evidence type="ECO:0000256" key="6">
    <source>
        <dbReference type="ARBA" id="ARBA00022825"/>
    </source>
</evidence>
<gene>
    <name evidence="9" type="ORF">CARN1_0074</name>
</gene>
<accession>E6PEL4</accession>
<protein>
    <submittedName>
        <fullName evidence="9">Peptidase S41</fullName>
    </submittedName>
</protein>
<dbReference type="InterPro" id="IPR015943">
    <property type="entry name" value="WD40/YVTN_repeat-like_dom_sf"/>
</dbReference>
<dbReference type="Pfam" id="PF26549">
    <property type="entry name" value="Tricorn_N"/>
    <property type="match status" value="1"/>
</dbReference>
<dbReference type="CDD" id="cd07562">
    <property type="entry name" value="Peptidase_S41_TRI"/>
    <property type="match status" value="1"/>
</dbReference>
<keyword evidence="6" id="KW-0720">Serine protease</keyword>
<dbReference type="GO" id="GO:0008236">
    <property type="term" value="F:serine-type peptidase activity"/>
    <property type="evidence" value="ECO:0007669"/>
    <property type="project" value="UniProtKB-KW"/>
</dbReference>